<proteinExistence type="predicted"/>
<gene>
    <name evidence="1" type="ORF">NYF23_07500</name>
</gene>
<name>A0ABY5TKJ8_9GAMM</name>
<evidence type="ECO:0000313" key="1">
    <source>
        <dbReference type="EMBL" id="UVW33885.1"/>
    </source>
</evidence>
<dbReference type="Proteomes" id="UP001059934">
    <property type="component" value="Chromosome"/>
</dbReference>
<accession>A0ABY5TKJ8</accession>
<sequence length="96" mass="11334">MLLIHCPHCLEYRDEEEFSYGGEAHIVRPLDPEALNDQEWGDYLFFRTNSRGIHQEMWYHSVGCRRYFNATRNTVTYEILETYKTGTQPTITGANQ</sequence>
<organism evidence="1 2">
    <name type="scientific">SAR92 clade bacterium H455</name>
    <dbReference type="NCBI Taxonomy" id="2974818"/>
    <lineage>
        <taxon>Bacteria</taxon>
        <taxon>Pseudomonadati</taxon>
        <taxon>Pseudomonadota</taxon>
        <taxon>Gammaproteobacteria</taxon>
        <taxon>Cellvibrionales</taxon>
        <taxon>Porticoccaceae</taxon>
        <taxon>SAR92 clade</taxon>
    </lineage>
</organism>
<dbReference type="Gene3D" id="3.30.2270.10">
    <property type="entry name" value="Folate-binding superfamily"/>
    <property type="match status" value="1"/>
</dbReference>
<protein>
    <submittedName>
        <fullName evidence="1">Sarcosine oxidase subunit delta</fullName>
    </submittedName>
</protein>
<dbReference type="InterPro" id="IPR038561">
    <property type="entry name" value="SoxD_sf"/>
</dbReference>
<dbReference type="NCBIfam" id="TIGR01374">
    <property type="entry name" value="soxD"/>
    <property type="match status" value="1"/>
</dbReference>
<dbReference type="InterPro" id="IPR006279">
    <property type="entry name" value="SoxD"/>
</dbReference>
<reference evidence="1" key="1">
    <citation type="submission" date="2022-08" db="EMBL/GenBank/DDBJ databases">
        <title>Catabolic pathway analysis in culturable SAR92 clade bacteria reveals their overlooked roles in DMSP degradation in coastal seas.</title>
        <authorList>
            <person name="He X."/>
            <person name="Zhang X."/>
            <person name="Zhang Y."/>
        </authorList>
    </citation>
    <scope>NUCLEOTIDE SEQUENCE</scope>
    <source>
        <strain evidence="1">H455</strain>
    </source>
</reference>
<evidence type="ECO:0000313" key="2">
    <source>
        <dbReference type="Proteomes" id="UP001059934"/>
    </source>
</evidence>
<dbReference type="EMBL" id="CP103416">
    <property type="protein sequence ID" value="UVW33885.1"/>
    <property type="molecule type" value="Genomic_DNA"/>
</dbReference>
<keyword evidence="2" id="KW-1185">Reference proteome</keyword>
<dbReference type="Pfam" id="PF04267">
    <property type="entry name" value="SoxD"/>
    <property type="match status" value="1"/>
</dbReference>